<evidence type="ECO:0000313" key="2">
    <source>
        <dbReference type="Proteomes" id="UP000078542"/>
    </source>
</evidence>
<dbReference type="EMBL" id="KQ978317">
    <property type="protein sequence ID" value="KYM95221.1"/>
    <property type="molecule type" value="Genomic_DNA"/>
</dbReference>
<protein>
    <submittedName>
        <fullName evidence="1">Uncharacterized protein</fullName>
    </submittedName>
</protein>
<dbReference type="Proteomes" id="UP000078542">
    <property type="component" value="Unassembled WGS sequence"/>
</dbReference>
<name>A0A195C4W8_9HYME</name>
<reference evidence="1 2" key="1">
    <citation type="submission" date="2016-03" db="EMBL/GenBank/DDBJ databases">
        <title>Cyphomyrmex costatus WGS genome.</title>
        <authorList>
            <person name="Nygaard S."/>
            <person name="Hu H."/>
            <person name="Boomsma J."/>
            <person name="Zhang G."/>
        </authorList>
    </citation>
    <scope>NUCLEOTIDE SEQUENCE [LARGE SCALE GENOMIC DNA]</scope>
    <source>
        <strain evidence="1">MS0001</strain>
        <tissue evidence="1">Whole body</tissue>
    </source>
</reference>
<keyword evidence="2" id="KW-1185">Reference proteome</keyword>
<sequence>MLHLIINIKCDYLFALRKIVQRLIAKWYFVNAELLSQQQCMSHSLYFLQPRQLLEFPLMIEYETISTRSPSVKILFAPNVCGARVQDATLTSLNSYKYIWRENGWKGRITKNRKKNQKNVFPQIIKIFTTYLKIRGDSHKDLFSVGCDSIEQSRVVQRAVPSCFESEHSPIVSRNFEILAREQAQ</sequence>
<accession>A0A195C4W8</accession>
<dbReference type="AlphaFoldDB" id="A0A195C4W8"/>
<proteinExistence type="predicted"/>
<evidence type="ECO:0000313" key="1">
    <source>
        <dbReference type="EMBL" id="KYM95221.1"/>
    </source>
</evidence>
<gene>
    <name evidence="1" type="ORF">ALC62_14132</name>
</gene>
<organism evidence="1 2">
    <name type="scientific">Cyphomyrmex costatus</name>
    <dbReference type="NCBI Taxonomy" id="456900"/>
    <lineage>
        <taxon>Eukaryota</taxon>
        <taxon>Metazoa</taxon>
        <taxon>Ecdysozoa</taxon>
        <taxon>Arthropoda</taxon>
        <taxon>Hexapoda</taxon>
        <taxon>Insecta</taxon>
        <taxon>Pterygota</taxon>
        <taxon>Neoptera</taxon>
        <taxon>Endopterygota</taxon>
        <taxon>Hymenoptera</taxon>
        <taxon>Apocrita</taxon>
        <taxon>Aculeata</taxon>
        <taxon>Formicoidea</taxon>
        <taxon>Formicidae</taxon>
        <taxon>Myrmicinae</taxon>
        <taxon>Cyphomyrmex</taxon>
    </lineage>
</organism>